<dbReference type="GeneTree" id="ENSGT00990000205184"/>
<reference evidence="1 2" key="1">
    <citation type="journal article" date="2011" name="Genome Biol. Evol.">
        <title>Integration of the genetic map and genome assembly of fugu facilitates insights into distinct features of genome evolution in teleosts and mammals.</title>
        <authorList>
            <person name="Kai W."/>
            <person name="Kikuchi K."/>
            <person name="Tohari S."/>
            <person name="Chew A.K."/>
            <person name="Tay A."/>
            <person name="Fujiwara A."/>
            <person name="Hosoya S."/>
            <person name="Suetake H."/>
            <person name="Naruse K."/>
            <person name="Brenner S."/>
            <person name="Suzuki Y."/>
            <person name="Venkatesh B."/>
        </authorList>
    </citation>
    <scope>NUCLEOTIDE SEQUENCE [LARGE SCALE GENOMIC DNA]</scope>
</reference>
<proteinExistence type="predicted"/>
<reference evidence="1" key="3">
    <citation type="submission" date="2025-09" db="UniProtKB">
        <authorList>
            <consortium name="Ensembl"/>
        </authorList>
    </citation>
    <scope>IDENTIFICATION</scope>
</reference>
<sequence>LSRTIMETFNVTFNAPDLGGFPPSTAVTISVCLSLCSRSSNFLSTRNGIFPASLCRTLISKCSFAVTV</sequence>
<dbReference type="InParanoid" id="A0A674PRL9"/>
<accession>A0A674PRL9</accession>
<name>A0A674PRL9_TAKRU</name>
<protein>
    <submittedName>
        <fullName evidence="1">Uncharacterized protein</fullName>
    </submittedName>
</protein>
<dbReference type="Ensembl" id="ENSTRUT00000062152.1">
    <property type="protein sequence ID" value="ENSTRUP00000088184.1"/>
    <property type="gene ID" value="ENSTRUG00000028874.1"/>
</dbReference>
<organism evidence="1 2">
    <name type="scientific">Takifugu rubripes</name>
    <name type="common">Japanese pufferfish</name>
    <name type="synonym">Fugu rubripes</name>
    <dbReference type="NCBI Taxonomy" id="31033"/>
    <lineage>
        <taxon>Eukaryota</taxon>
        <taxon>Metazoa</taxon>
        <taxon>Chordata</taxon>
        <taxon>Craniata</taxon>
        <taxon>Vertebrata</taxon>
        <taxon>Euteleostomi</taxon>
        <taxon>Actinopterygii</taxon>
        <taxon>Neopterygii</taxon>
        <taxon>Teleostei</taxon>
        <taxon>Neoteleostei</taxon>
        <taxon>Acanthomorphata</taxon>
        <taxon>Eupercaria</taxon>
        <taxon>Tetraodontiformes</taxon>
        <taxon>Tetradontoidea</taxon>
        <taxon>Tetraodontidae</taxon>
        <taxon>Takifugu</taxon>
    </lineage>
</organism>
<dbReference type="OMA" id="RICKPKC"/>
<evidence type="ECO:0000313" key="1">
    <source>
        <dbReference type="Ensembl" id="ENSTRUP00000088184.1"/>
    </source>
</evidence>
<keyword evidence="2" id="KW-1185">Reference proteome</keyword>
<reference evidence="1" key="2">
    <citation type="submission" date="2025-08" db="UniProtKB">
        <authorList>
            <consortium name="Ensembl"/>
        </authorList>
    </citation>
    <scope>IDENTIFICATION</scope>
</reference>
<dbReference type="AlphaFoldDB" id="A0A674PRL9"/>
<dbReference type="Proteomes" id="UP000005226">
    <property type="component" value="Chromosome 14"/>
</dbReference>
<evidence type="ECO:0000313" key="2">
    <source>
        <dbReference type="Proteomes" id="UP000005226"/>
    </source>
</evidence>